<accession>A0A850P1Q6</accession>
<evidence type="ECO:0000256" key="6">
    <source>
        <dbReference type="ARBA" id="ARBA00012487"/>
    </source>
</evidence>
<keyword evidence="12 18" id="KW-0548">Nucleotidyltransferase</keyword>
<feature type="transmembrane region" description="Helical" evidence="19">
    <location>
        <begin position="155"/>
        <end position="173"/>
    </location>
</feature>
<evidence type="ECO:0000256" key="9">
    <source>
        <dbReference type="ARBA" id="ARBA00022516"/>
    </source>
</evidence>
<keyword evidence="15 19" id="KW-0472">Membrane</keyword>
<dbReference type="PANTHER" id="PTHR46382:SF1">
    <property type="entry name" value="PHOSPHATIDATE CYTIDYLYLTRANSFERASE"/>
    <property type="match status" value="1"/>
</dbReference>
<feature type="transmembrane region" description="Helical" evidence="19">
    <location>
        <begin position="109"/>
        <end position="126"/>
    </location>
</feature>
<dbReference type="PANTHER" id="PTHR46382">
    <property type="entry name" value="PHOSPHATIDATE CYTIDYLYLTRANSFERASE"/>
    <property type="match status" value="1"/>
</dbReference>
<dbReference type="EC" id="2.7.7.41" evidence="6 18"/>
<dbReference type="Proteomes" id="UP000565205">
    <property type="component" value="Unassembled WGS sequence"/>
</dbReference>
<evidence type="ECO:0000256" key="12">
    <source>
        <dbReference type="ARBA" id="ARBA00022695"/>
    </source>
</evidence>
<evidence type="ECO:0000256" key="16">
    <source>
        <dbReference type="ARBA" id="ARBA00023209"/>
    </source>
</evidence>
<dbReference type="Pfam" id="PF01148">
    <property type="entry name" value="CTP_transf_1"/>
    <property type="match status" value="1"/>
</dbReference>
<comment type="catalytic activity">
    <reaction evidence="1 18">
        <text>a 1,2-diacyl-sn-glycero-3-phosphate + CTP + H(+) = a CDP-1,2-diacyl-sn-glycerol + diphosphate</text>
        <dbReference type="Rhea" id="RHEA:16229"/>
        <dbReference type="ChEBI" id="CHEBI:15378"/>
        <dbReference type="ChEBI" id="CHEBI:33019"/>
        <dbReference type="ChEBI" id="CHEBI:37563"/>
        <dbReference type="ChEBI" id="CHEBI:58332"/>
        <dbReference type="ChEBI" id="CHEBI:58608"/>
        <dbReference type="EC" id="2.7.7.41"/>
    </reaction>
</comment>
<evidence type="ECO:0000256" key="13">
    <source>
        <dbReference type="ARBA" id="ARBA00022989"/>
    </source>
</evidence>
<feature type="transmembrane region" description="Helical" evidence="19">
    <location>
        <begin position="83"/>
        <end position="102"/>
    </location>
</feature>
<organism evidence="20 21">
    <name type="scientific">Endobacter medicaginis</name>
    <dbReference type="NCBI Taxonomy" id="1181271"/>
    <lineage>
        <taxon>Bacteria</taxon>
        <taxon>Pseudomonadati</taxon>
        <taxon>Pseudomonadota</taxon>
        <taxon>Alphaproteobacteria</taxon>
        <taxon>Acetobacterales</taxon>
        <taxon>Acetobacteraceae</taxon>
        <taxon>Endobacter</taxon>
    </lineage>
</organism>
<keyword evidence="11 18" id="KW-0812">Transmembrane</keyword>
<feature type="transmembrane region" description="Helical" evidence="19">
    <location>
        <begin position="179"/>
        <end position="198"/>
    </location>
</feature>
<keyword evidence="10 18" id="KW-0808">Transferase</keyword>
<gene>
    <name evidence="20" type="ORF">HUK83_16855</name>
</gene>
<feature type="transmembrane region" description="Helical" evidence="19">
    <location>
        <begin position="58"/>
        <end position="77"/>
    </location>
</feature>
<comment type="pathway">
    <text evidence="4">Lipid metabolism.</text>
</comment>
<dbReference type="InterPro" id="IPR000374">
    <property type="entry name" value="PC_trans"/>
</dbReference>
<dbReference type="AlphaFoldDB" id="A0A850P1Q6"/>
<evidence type="ECO:0000256" key="11">
    <source>
        <dbReference type="ARBA" id="ARBA00022692"/>
    </source>
</evidence>
<keyword evidence="9" id="KW-0444">Lipid biosynthesis</keyword>
<evidence type="ECO:0000256" key="4">
    <source>
        <dbReference type="ARBA" id="ARBA00005189"/>
    </source>
</evidence>
<dbReference type="GO" id="GO:0004605">
    <property type="term" value="F:phosphatidate cytidylyltransferase activity"/>
    <property type="evidence" value="ECO:0007669"/>
    <property type="project" value="UniProtKB-EC"/>
</dbReference>
<evidence type="ECO:0000256" key="10">
    <source>
        <dbReference type="ARBA" id="ARBA00022679"/>
    </source>
</evidence>
<comment type="pathway">
    <text evidence="3 18">Phospholipid metabolism; CDP-diacylglycerol biosynthesis; CDP-diacylglycerol from sn-glycerol 3-phosphate: step 3/3.</text>
</comment>
<feature type="transmembrane region" description="Helical" evidence="19">
    <location>
        <begin position="219"/>
        <end position="238"/>
    </location>
</feature>
<evidence type="ECO:0000256" key="19">
    <source>
        <dbReference type="SAM" id="Phobius"/>
    </source>
</evidence>
<reference evidence="20 21" key="1">
    <citation type="submission" date="2020-06" db="EMBL/GenBank/DDBJ databases">
        <title>Description of novel acetic acid bacteria.</title>
        <authorList>
            <person name="Sombolestani A."/>
        </authorList>
    </citation>
    <scope>NUCLEOTIDE SEQUENCE [LARGE SCALE GENOMIC DNA]</scope>
    <source>
        <strain evidence="20 21">LMG 26838</strain>
    </source>
</reference>
<evidence type="ECO:0000256" key="8">
    <source>
        <dbReference type="ARBA" id="ARBA00022475"/>
    </source>
</evidence>
<comment type="similarity">
    <text evidence="5 18">Belongs to the CDS family.</text>
</comment>
<proteinExistence type="inferred from homology"/>
<evidence type="ECO:0000313" key="21">
    <source>
        <dbReference type="Proteomes" id="UP000565205"/>
    </source>
</evidence>
<keyword evidence="14" id="KW-0443">Lipid metabolism</keyword>
<comment type="subcellular location">
    <subcellularLocation>
        <location evidence="2">Cell membrane</location>
        <topology evidence="2">Multi-pass membrane protein</topology>
    </subcellularLocation>
</comment>
<dbReference type="GO" id="GO:0016024">
    <property type="term" value="P:CDP-diacylglycerol biosynthetic process"/>
    <property type="evidence" value="ECO:0007669"/>
    <property type="project" value="UniProtKB-UniPathway"/>
</dbReference>
<evidence type="ECO:0000256" key="7">
    <source>
        <dbReference type="ARBA" id="ARBA00019373"/>
    </source>
</evidence>
<evidence type="ECO:0000256" key="15">
    <source>
        <dbReference type="ARBA" id="ARBA00023136"/>
    </source>
</evidence>
<name>A0A850P1Q6_9PROT</name>
<dbReference type="EMBL" id="JABXXQ010000590">
    <property type="protein sequence ID" value="NVN31997.1"/>
    <property type="molecule type" value="Genomic_DNA"/>
</dbReference>
<keyword evidence="8" id="KW-1003">Cell membrane</keyword>
<protein>
    <recommendedName>
        <fullName evidence="7 18">Phosphatidate cytidylyltransferase</fullName>
        <ecNumber evidence="6 18">2.7.7.41</ecNumber>
    </recommendedName>
</protein>
<evidence type="ECO:0000313" key="20">
    <source>
        <dbReference type="EMBL" id="NVN31997.1"/>
    </source>
</evidence>
<evidence type="ECO:0000256" key="17">
    <source>
        <dbReference type="ARBA" id="ARBA00023264"/>
    </source>
</evidence>
<dbReference type="PROSITE" id="PS01315">
    <property type="entry name" value="CDS"/>
    <property type="match status" value="1"/>
</dbReference>
<comment type="caution">
    <text evidence="20">The sequence shown here is derived from an EMBL/GenBank/DDBJ whole genome shotgun (WGS) entry which is preliminary data.</text>
</comment>
<dbReference type="UniPathway" id="UPA00557">
    <property type="reaction ID" value="UER00614"/>
</dbReference>
<evidence type="ECO:0000256" key="1">
    <source>
        <dbReference type="ARBA" id="ARBA00001698"/>
    </source>
</evidence>
<keyword evidence="17" id="KW-1208">Phospholipid metabolism</keyword>
<sequence length="344" mass="34691">MPNCCSSTRCGRISARPNSRRRWPSSAGANAGSVGALAEPALTASGATASGSWRDLRLRLVSAAVAGLVGLGCLWLGGPMWLLLVIGVAAGLAWEWVGLCGLELREPPSVLFGAGIAVAIGDYLVLDDGLGAAMVPAVLAASLLVALYRTRSGVALAAGCLVIPLAALCLVWLRRGDAAPVLVVLLTVWASDSGAYLVGRKLGGPKLAPSISPGKTRSGAMGGLVCAMAVCALAAAWLHPTPLTPGLHAVTRLVIGVLLGGLLGISAQLGDLAESWFKRRSGVKDSGTLLPGHGGLLDRLDGLLAALPVAVVAIFLLAAINHHLHPLPLAAPASTGGTVTDSPA</sequence>
<evidence type="ECO:0000256" key="14">
    <source>
        <dbReference type="ARBA" id="ARBA00023098"/>
    </source>
</evidence>
<evidence type="ECO:0000256" key="2">
    <source>
        <dbReference type="ARBA" id="ARBA00004651"/>
    </source>
</evidence>
<evidence type="ECO:0000256" key="3">
    <source>
        <dbReference type="ARBA" id="ARBA00005119"/>
    </source>
</evidence>
<keyword evidence="13 19" id="KW-1133">Transmembrane helix</keyword>
<keyword evidence="16" id="KW-0594">Phospholipid biosynthesis</keyword>
<evidence type="ECO:0000256" key="5">
    <source>
        <dbReference type="ARBA" id="ARBA00010185"/>
    </source>
</evidence>
<evidence type="ECO:0000256" key="18">
    <source>
        <dbReference type="RuleBase" id="RU003938"/>
    </source>
</evidence>
<feature type="transmembrane region" description="Helical" evidence="19">
    <location>
        <begin position="250"/>
        <end position="270"/>
    </location>
</feature>
<feature type="transmembrane region" description="Helical" evidence="19">
    <location>
        <begin position="132"/>
        <end position="148"/>
    </location>
</feature>
<feature type="transmembrane region" description="Helical" evidence="19">
    <location>
        <begin position="302"/>
        <end position="320"/>
    </location>
</feature>
<dbReference type="GO" id="GO:0005886">
    <property type="term" value="C:plasma membrane"/>
    <property type="evidence" value="ECO:0007669"/>
    <property type="project" value="UniProtKB-SubCell"/>
</dbReference>